<dbReference type="InterPro" id="IPR027417">
    <property type="entry name" value="P-loop_NTPase"/>
</dbReference>
<feature type="domain" description="Helicase C-terminal" evidence="6">
    <location>
        <begin position="255"/>
        <end position="440"/>
    </location>
</feature>
<dbReference type="PROSITE" id="PS51192">
    <property type="entry name" value="HELICASE_ATP_BIND_1"/>
    <property type="match status" value="1"/>
</dbReference>
<dbReference type="SUPFAM" id="SSF52540">
    <property type="entry name" value="P-loop containing nucleoside triphosphate hydrolases"/>
    <property type="match status" value="1"/>
</dbReference>
<keyword evidence="4" id="KW-0067">ATP-binding</keyword>
<keyword evidence="3 7" id="KW-0347">Helicase</keyword>
<evidence type="ECO:0000256" key="2">
    <source>
        <dbReference type="ARBA" id="ARBA00022801"/>
    </source>
</evidence>
<dbReference type="PROSITE" id="PS51194">
    <property type="entry name" value="HELICASE_CTER"/>
    <property type="match status" value="1"/>
</dbReference>
<dbReference type="PANTHER" id="PTHR18934:SF91">
    <property type="entry name" value="PRE-MRNA-SPLICING FACTOR ATP-DEPENDENT RNA HELICASE PRP16"/>
    <property type="match status" value="1"/>
</dbReference>
<dbReference type="Pfam" id="PF00270">
    <property type="entry name" value="DEAD"/>
    <property type="match status" value="1"/>
</dbReference>
<dbReference type="Pfam" id="PF00271">
    <property type="entry name" value="Helicase_C"/>
    <property type="match status" value="1"/>
</dbReference>
<evidence type="ECO:0000256" key="3">
    <source>
        <dbReference type="ARBA" id="ARBA00022806"/>
    </source>
</evidence>
<organism evidence="7">
    <name type="scientific">Pithovirus LCPAC201</name>
    <dbReference type="NCBI Taxonomy" id="2506591"/>
    <lineage>
        <taxon>Viruses</taxon>
        <taxon>Pithoviruses</taxon>
    </lineage>
</organism>
<keyword evidence="2" id="KW-0378">Hydrolase</keyword>
<accession>A0A481Z499</accession>
<dbReference type="GO" id="GO:0003723">
    <property type="term" value="F:RNA binding"/>
    <property type="evidence" value="ECO:0007669"/>
    <property type="project" value="TreeGrafter"/>
</dbReference>
<evidence type="ECO:0000259" key="5">
    <source>
        <dbReference type="PROSITE" id="PS51192"/>
    </source>
</evidence>
<dbReference type="InterPro" id="IPR001650">
    <property type="entry name" value="Helicase_C-like"/>
</dbReference>
<protein>
    <submittedName>
        <fullName evidence="7">ATP-dependent helicase</fullName>
    </submittedName>
</protein>
<evidence type="ECO:0000313" key="7">
    <source>
        <dbReference type="EMBL" id="QBK90738.1"/>
    </source>
</evidence>
<dbReference type="EMBL" id="MK500498">
    <property type="protein sequence ID" value="QBK90738.1"/>
    <property type="molecule type" value="Genomic_DNA"/>
</dbReference>
<sequence>MPTMIHPDFSGLRQRQTAVLPPILTSENIPKRGFQFMKTLPVTTNDLANLSLVISSHLPALVDTINQQNIVLVSAPTGIGKSLGIPWILGRNGNRVVVSVPTVAAATSLFARQKTLNPDIEVGYAAEAKIHYSEKTQIIYATSGHIRRRFLDFYRQMKNQTVGNDFVTRLISQTDILILDEIHLGSIDDHINQALWKYGFEQGYQIPKLVLSSATPEESKYLKTFKYSIPTKNYPVKVYYHNKNYAVGDRLLITDLANIILAFHTSPLKGDILVFVAGKSEIGQVMAKLRILLQSSDSAKPRAILVPAHGDLSHEDFRKIYRRPGFSRETGRMIENPPRKIIIATNIAETSITIEGINLVIDSILEKRSETSSTGGFRLALHHISQSSAIQRQGRTGRTGSGNCYRMCTADFFLQLEKNRPEEITRVPIYNTVMELIEVGLKPSEVLLNLDKRSIRQAVSLLTQLKLITKDGHVTEAGHFVTNFPLSVRNATTLWLWSQKEIEIEGVKIKLPLYPGVVVISLLDSYGPSYFWYPPKTYGESNNDYNQMIMSHKEEYFGPIEGFSDVETILNMWNDMTSRVGGPNYKQSEITKWAVANSINNRKFKEALRIVNQVRNSLERLNYTVQIGSFSTEGVVRQLRPLAEITYQDLIMTWTRGSQPSYYHQGSKQVYRLDQRNAVNQLTRKLPQRVIPFVMAEIHSGGSTIRLINVALDLEKIEIGSELTARDKNNLARALSKLKGVLPSTPMGYGS</sequence>
<gene>
    <name evidence="7" type="ORF">LCPAC201_00390</name>
</gene>
<proteinExistence type="predicted"/>
<evidence type="ECO:0000256" key="4">
    <source>
        <dbReference type="ARBA" id="ARBA00022840"/>
    </source>
</evidence>
<evidence type="ECO:0000256" key="1">
    <source>
        <dbReference type="ARBA" id="ARBA00022741"/>
    </source>
</evidence>
<reference evidence="7" key="1">
    <citation type="journal article" date="2019" name="MBio">
        <title>Virus Genomes from Deep Sea Sediments Expand the Ocean Megavirome and Support Independent Origins of Viral Gigantism.</title>
        <authorList>
            <person name="Backstrom D."/>
            <person name="Yutin N."/>
            <person name="Jorgensen S.L."/>
            <person name="Dharamshi J."/>
            <person name="Homa F."/>
            <person name="Zaremba-Niedwiedzka K."/>
            <person name="Spang A."/>
            <person name="Wolf Y.I."/>
            <person name="Koonin E.V."/>
            <person name="Ettema T.J."/>
        </authorList>
    </citation>
    <scope>NUCLEOTIDE SEQUENCE</scope>
</reference>
<dbReference type="PANTHER" id="PTHR18934">
    <property type="entry name" value="ATP-DEPENDENT RNA HELICASE"/>
    <property type="match status" value="1"/>
</dbReference>
<dbReference type="CDD" id="cd18791">
    <property type="entry name" value="SF2_C_RHA"/>
    <property type="match status" value="1"/>
</dbReference>
<evidence type="ECO:0000259" key="6">
    <source>
        <dbReference type="PROSITE" id="PS51194"/>
    </source>
</evidence>
<dbReference type="InterPro" id="IPR014001">
    <property type="entry name" value="Helicase_ATP-bd"/>
</dbReference>
<dbReference type="GO" id="GO:0016787">
    <property type="term" value="F:hydrolase activity"/>
    <property type="evidence" value="ECO:0007669"/>
    <property type="project" value="UniProtKB-KW"/>
</dbReference>
<dbReference type="InterPro" id="IPR011545">
    <property type="entry name" value="DEAD/DEAH_box_helicase_dom"/>
</dbReference>
<name>A0A481Z499_9VIRU</name>
<keyword evidence="1" id="KW-0547">Nucleotide-binding</keyword>
<dbReference type="GO" id="GO:0005524">
    <property type="term" value="F:ATP binding"/>
    <property type="evidence" value="ECO:0007669"/>
    <property type="project" value="UniProtKB-KW"/>
</dbReference>
<dbReference type="SMART" id="SM00490">
    <property type="entry name" value="HELICc"/>
    <property type="match status" value="1"/>
</dbReference>
<dbReference type="GO" id="GO:0004386">
    <property type="term" value="F:helicase activity"/>
    <property type="evidence" value="ECO:0007669"/>
    <property type="project" value="UniProtKB-KW"/>
</dbReference>
<dbReference type="Gene3D" id="3.40.50.300">
    <property type="entry name" value="P-loop containing nucleotide triphosphate hydrolases"/>
    <property type="match status" value="2"/>
</dbReference>
<dbReference type="SMART" id="SM00487">
    <property type="entry name" value="DEXDc"/>
    <property type="match status" value="1"/>
</dbReference>
<feature type="domain" description="Helicase ATP-binding" evidence="5">
    <location>
        <begin position="62"/>
        <end position="234"/>
    </location>
</feature>